<dbReference type="FunFam" id="1.10.1520.10:FF:000001">
    <property type="entry name" value="Ribonuclease 3"/>
    <property type="match status" value="1"/>
</dbReference>
<keyword evidence="3 9" id="KW-0698">rRNA processing</keyword>
<dbReference type="Gene3D" id="1.10.1520.10">
    <property type="entry name" value="Ribonuclease III domain"/>
    <property type="match status" value="1"/>
</dbReference>
<dbReference type="SMART" id="SM00535">
    <property type="entry name" value="RIBOc"/>
    <property type="match status" value="1"/>
</dbReference>
<evidence type="ECO:0000256" key="9">
    <source>
        <dbReference type="HAMAP-Rule" id="MF_00104"/>
    </source>
</evidence>
<dbReference type="HAMAP" id="MF_00104">
    <property type="entry name" value="RNase_III"/>
    <property type="match status" value="1"/>
</dbReference>
<dbReference type="PANTHER" id="PTHR11207">
    <property type="entry name" value="RIBONUCLEASE III"/>
    <property type="match status" value="1"/>
</dbReference>
<comment type="subcellular location">
    <subcellularLocation>
        <location evidence="9">Cytoplasm</location>
    </subcellularLocation>
</comment>
<dbReference type="Gene3D" id="3.30.160.20">
    <property type="match status" value="1"/>
</dbReference>
<feature type="domain" description="RNase III" evidence="11">
    <location>
        <begin position="6"/>
        <end position="136"/>
    </location>
</feature>
<dbReference type="InterPro" id="IPR036389">
    <property type="entry name" value="RNase_III_sf"/>
</dbReference>
<dbReference type="PATRIC" id="fig|1703780.3.peg.1838"/>
<dbReference type="GO" id="GO:0010468">
    <property type="term" value="P:regulation of gene expression"/>
    <property type="evidence" value="ECO:0007669"/>
    <property type="project" value="TreeGrafter"/>
</dbReference>
<dbReference type="Proteomes" id="UP000051096">
    <property type="component" value="Unassembled WGS sequence"/>
</dbReference>
<keyword evidence="6 9" id="KW-0255">Endonuclease</keyword>
<dbReference type="CDD" id="cd10845">
    <property type="entry name" value="DSRM_RNAse_III_family"/>
    <property type="match status" value="1"/>
</dbReference>
<feature type="active site" evidence="9">
    <location>
        <position position="53"/>
    </location>
</feature>
<dbReference type="CDD" id="cd00593">
    <property type="entry name" value="RIBOc"/>
    <property type="match status" value="1"/>
</dbReference>
<comment type="function">
    <text evidence="9">Digests double-stranded RNA. Involved in the processing of primary rRNA transcript to yield the immediate precursors to the large and small rRNAs (23S and 16S). Processes some mRNAs, and tRNAs when they are encoded in the rRNA operon. Processes pre-crRNA and tracrRNA of type II CRISPR loci if present in the organism.</text>
</comment>
<dbReference type="Pfam" id="PF00035">
    <property type="entry name" value="dsrm"/>
    <property type="match status" value="1"/>
</dbReference>
<comment type="catalytic activity">
    <reaction evidence="1 9">
        <text>Endonucleolytic cleavage to 5'-phosphomonoester.</text>
        <dbReference type="EC" id="3.1.26.3"/>
    </reaction>
</comment>
<keyword evidence="9" id="KW-0819">tRNA processing</keyword>
<keyword evidence="9" id="KW-0963">Cytoplasm</keyword>
<dbReference type="InterPro" id="IPR014720">
    <property type="entry name" value="dsRBD_dom"/>
</dbReference>
<accession>A0A0S8GHQ7</accession>
<comment type="cofactor">
    <cofactor evidence="9">
        <name>Mg(2+)</name>
        <dbReference type="ChEBI" id="CHEBI:18420"/>
    </cofactor>
</comment>
<evidence type="ECO:0000256" key="1">
    <source>
        <dbReference type="ARBA" id="ARBA00000109"/>
    </source>
</evidence>
<dbReference type="AlphaFoldDB" id="A0A0S8GHQ7"/>
<name>A0A0S8GHQ7_UNCW3</name>
<gene>
    <name evidence="9" type="primary">rnc</name>
    <name evidence="12" type="ORF">AMJ87_04420</name>
</gene>
<dbReference type="GO" id="GO:0006364">
    <property type="term" value="P:rRNA processing"/>
    <property type="evidence" value="ECO:0007669"/>
    <property type="project" value="UniProtKB-UniRule"/>
</dbReference>
<evidence type="ECO:0000256" key="8">
    <source>
        <dbReference type="ARBA" id="ARBA00022884"/>
    </source>
</evidence>
<protein>
    <recommendedName>
        <fullName evidence="9">Ribonuclease 3</fullName>
        <ecNumber evidence="9">3.1.26.3</ecNumber>
    </recommendedName>
    <alternativeName>
        <fullName evidence="9">Ribonuclease III</fullName>
        <shortName evidence="9">RNase III</shortName>
    </alternativeName>
</protein>
<keyword evidence="8 9" id="KW-0694">RNA-binding</keyword>
<evidence type="ECO:0000313" key="13">
    <source>
        <dbReference type="Proteomes" id="UP000051096"/>
    </source>
</evidence>
<comment type="similarity">
    <text evidence="2">Belongs to the ribonuclease III family.</text>
</comment>
<keyword evidence="9" id="KW-0460">Magnesium</keyword>
<dbReference type="PROSITE" id="PS50137">
    <property type="entry name" value="DS_RBD"/>
    <property type="match status" value="1"/>
</dbReference>
<feature type="active site" evidence="9">
    <location>
        <position position="125"/>
    </location>
</feature>
<evidence type="ECO:0000256" key="2">
    <source>
        <dbReference type="ARBA" id="ARBA00010183"/>
    </source>
</evidence>
<comment type="caution">
    <text evidence="9">Lacks conserved residue(s) required for the propagation of feature annotation.</text>
</comment>
<feature type="domain" description="DRBM" evidence="10">
    <location>
        <begin position="158"/>
        <end position="226"/>
    </location>
</feature>
<keyword evidence="7 9" id="KW-0378">Hydrolase</keyword>
<dbReference type="PROSITE" id="PS50142">
    <property type="entry name" value="RNASE_3_2"/>
    <property type="match status" value="1"/>
</dbReference>
<dbReference type="SMART" id="SM00358">
    <property type="entry name" value="DSRM"/>
    <property type="match status" value="1"/>
</dbReference>
<dbReference type="GO" id="GO:0019843">
    <property type="term" value="F:rRNA binding"/>
    <property type="evidence" value="ECO:0007669"/>
    <property type="project" value="UniProtKB-KW"/>
</dbReference>
<comment type="subunit">
    <text evidence="9">Homodimer.</text>
</comment>
<dbReference type="GO" id="GO:0008033">
    <property type="term" value="P:tRNA processing"/>
    <property type="evidence" value="ECO:0007669"/>
    <property type="project" value="UniProtKB-KW"/>
</dbReference>
<dbReference type="EMBL" id="LJUO01000028">
    <property type="protein sequence ID" value="KPK72568.1"/>
    <property type="molecule type" value="Genomic_DNA"/>
</dbReference>
<keyword evidence="9" id="KW-0699">rRNA-binding</keyword>
<reference evidence="12 13" key="1">
    <citation type="journal article" date="2015" name="Microbiome">
        <title>Genomic resolution of linkages in carbon, nitrogen, and sulfur cycling among widespread estuary sediment bacteria.</title>
        <authorList>
            <person name="Baker B.J."/>
            <person name="Lazar C.S."/>
            <person name="Teske A.P."/>
            <person name="Dick G.J."/>
        </authorList>
    </citation>
    <scope>NUCLEOTIDE SEQUENCE [LARGE SCALE GENOMIC DNA]</scope>
    <source>
        <strain evidence="12">SM23_60</strain>
    </source>
</reference>
<feature type="binding site" evidence="9">
    <location>
        <position position="49"/>
    </location>
    <ligand>
        <name>Mg(2+)</name>
        <dbReference type="ChEBI" id="CHEBI:18420"/>
    </ligand>
</feature>
<evidence type="ECO:0000259" key="11">
    <source>
        <dbReference type="PROSITE" id="PS50142"/>
    </source>
</evidence>
<dbReference type="SUPFAM" id="SSF54768">
    <property type="entry name" value="dsRNA-binding domain-like"/>
    <property type="match status" value="1"/>
</dbReference>
<dbReference type="GO" id="GO:0004525">
    <property type="term" value="F:ribonuclease III activity"/>
    <property type="evidence" value="ECO:0007669"/>
    <property type="project" value="UniProtKB-UniRule"/>
</dbReference>
<dbReference type="GO" id="GO:0003725">
    <property type="term" value="F:double-stranded RNA binding"/>
    <property type="evidence" value="ECO:0007669"/>
    <property type="project" value="TreeGrafter"/>
</dbReference>
<dbReference type="InterPro" id="IPR000999">
    <property type="entry name" value="RNase_III_dom"/>
</dbReference>
<keyword evidence="4 9" id="KW-0507">mRNA processing</keyword>
<feature type="binding site" evidence="9">
    <location>
        <position position="125"/>
    </location>
    <ligand>
        <name>Mg(2+)</name>
        <dbReference type="ChEBI" id="CHEBI:18420"/>
    </ligand>
</feature>
<evidence type="ECO:0000313" key="12">
    <source>
        <dbReference type="EMBL" id="KPK72568.1"/>
    </source>
</evidence>
<evidence type="ECO:0000256" key="3">
    <source>
        <dbReference type="ARBA" id="ARBA00022552"/>
    </source>
</evidence>
<dbReference type="GO" id="GO:0046872">
    <property type="term" value="F:metal ion binding"/>
    <property type="evidence" value="ECO:0007669"/>
    <property type="project" value="UniProtKB-KW"/>
</dbReference>
<dbReference type="GO" id="GO:0006397">
    <property type="term" value="P:mRNA processing"/>
    <property type="evidence" value="ECO:0007669"/>
    <property type="project" value="UniProtKB-UniRule"/>
</dbReference>
<evidence type="ECO:0000256" key="4">
    <source>
        <dbReference type="ARBA" id="ARBA00022664"/>
    </source>
</evidence>
<evidence type="ECO:0000256" key="6">
    <source>
        <dbReference type="ARBA" id="ARBA00022759"/>
    </source>
</evidence>
<dbReference type="NCBIfam" id="TIGR02191">
    <property type="entry name" value="RNaseIII"/>
    <property type="match status" value="1"/>
</dbReference>
<organism evidence="12 13">
    <name type="scientific">candidate division WOR_3 bacterium SM23_60</name>
    <dbReference type="NCBI Taxonomy" id="1703780"/>
    <lineage>
        <taxon>Bacteria</taxon>
        <taxon>Bacteria division WOR-3</taxon>
    </lineage>
</organism>
<keyword evidence="9" id="KW-0479">Metal-binding</keyword>
<evidence type="ECO:0000256" key="5">
    <source>
        <dbReference type="ARBA" id="ARBA00022722"/>
    </source>
</evidence>
<proteinExistence type="inferred from homology"/>
<dbReference type="InterPro" id="IPR011907">
    <property type="entry name" value="RNase_III"/>
</dbReference>
<dbReference type="EC" id="3.1.26.3" evidence="9"/>
<comment type="caution">
    <text evidence="12">The sequence shown here is derived from an EMBL/GenBank/DDBJ whole genome shotgun (WGS) entry which is preliminary data.</text>
</comment>
<dbReference type="SUPFAM" id="SSF69065">
    <property type="entry name" value="RNase III domain-like"/>
    <property type="match status" value="1"/>
</dbReference>
<dbReference type="GO" id="GO:0005737">
    <property type="term" value="C:cytoplasm"/>
    <property type="evidence" value="ECO:0007669"/>
    <property type="project" value="UniProtKB-SubCell"/>
</dbReference>
<dbReference type="Pfam" id="PF14622">
    <property type="entry name" value="Ribonucleas_3_3"/>
    <property type="match status" value="1"/>
</dbReference>
<evidence type="ECO:0000259" key="10">
    <source>
        <dbReference type="PROSITE" id="PS50137"/>
    </source>
</evidence>
<sequence>MQSLNYKNVEKKLGIRFKRKRLLKRALTHSSYVQIAKGQAHLKTYEILEFLGDAVLELVTREYLIQKHPDAHEGTLSELKKRYTSTDALYSVGKKLSLGKFLFLDKGEASTGGRARPSNIAGCFEALIGALYLDRGLGYTEKFIRRAILNRRMRRTVDYKSRLNAWAMRHRYALEYRVTEEKGAPHRKVFHITLYVNSKRAGKGIASNKKKAEQEAARQFLSQRVKGKGNSK</sequence>
<dbReference type="PANTHER" id="PTHR11207:SF0">
    <property type="entry name" value="RIBONUCLEASE 3"/>
    <property type="match status" value="1"/>
</dbReference>
<keyword evidence="5 9" id="KW-0540">Nuclease</keyword>
<evidence type="ECO:0000256" key="7">
    <source>
        <dbReference type="ARBA" id="ARBA00022801"/>
    </source>
</evidence>